<gene>
    <name evidence="2" type="ORF">RIMI_LOCUS5393345</name>
</gene>
<keyword evidence="3" id="KW-1185">Reference proteome</keyword>
<feature type="non-terminal residue" evidence="2">
    <location>
        <position position="211"/>
    </location>
</feature>
<sequence length="211" mass="24255">MDKMTLISPNHAAANEVTWSLRFKHEFEDQNEVAELRSKLNKARSENVELVAKHNEELLSCESQLAKLRSEVEKGEAVRQSLEYELAVARKQCGVERIALEEEKDNFVKEQELFKGEIEELQKKMTTVAEKFQSTQSGWQEAQKKLESDLKGQDLEIEKYQKAQEMLMSEKSSLEADIQVSAVWVYDFSMPAELSTGSTSHHGCWMATLWH</sequence>
<name>A0ABN9L948_9NEOB</name>
<reference evidence="2" key="1">
    <citation type="submission" date="2023-07" db="EMBL/GenBank/DDBJ databases">
        <authorList>
            <person name="Stuckert A."/>
        </authorList>
    </citation>
    <scope>NUCLEOTIDE SEQUENCE</scope>
</reference>
<accession>A0ABN9L948</accession>
<dbReference type="InterPro" id="IPR038820">
    <property type="entry name" value="CCDC171"/>
</dbReference>
<comment type="caution">
    <text evidence="2">The sequence shown here is derived from an EMBL/GenBank/DDBJ whole genome shotgun (WGS) entry which is preliminary data.</text>
</comment>
<protein>
    <submittedName>
        <fullName evidence="2">Uncharacterized protein</fullName>
    </submittedName>
</protein>
<dbReference type="Proteomes" id="UP001176940">
    <property type="component" value="Unassembled WGS sequence"/>
</dbReference>
<dbReference type="EMBL" id="CAUEEQ010009173">
    <property type="protein sequence ID" value="CAJ0933253.1"/>
    <property type="molecule type" value="Genomic_DNA"/>
</dbReference>
<organism evidence="2 3">
    <name type="scientific">Ranitomeya imitator</name>
    <name type="common">mimic poison frog</name>
    <dbReference type="NCBI Taxonomy" id="111125"/>
    <lineage>
        <taxon>Eukaryota</taxon>
        <taxon>Metazoa</taxon>
        <taxon>Chordata</taxon>
        <taxon>Craniata</taxon>
        <taxon>Vertebrata</taxon>
        <taxon>Euteleostomi</taxon>
        <taxon>Amphibia</taxon>
        <taxon>Batrachia</taxon>
        <taxon>Anura</taxon>
        <taxon>Neobatrachia</taxon>
        <taxon>Hyloidea</taxon>
        <taxon>Dendrobatidae</taxon>
        <taxon>Dendrobatinae</taxon>
        <taxon>Ranitomeya</taxon>
    </lineage>
</organism>
<evidence type="ECO:0000256" key="1">
    <source>
        <dbReference type="SAM" id="Coils"/>
    </source>
</evidence>
<feature type="coiled-coil region" evidence="1">
    <location>
        <begin position="33"/>
        <end position="177"/>
    </location>
</feature>
<dbReference type="Gene3D" id="1.10.287.1490">
    <property type="match status" value="1"/>
</dbReference>
<evidence type="ECO:0000313" key="3">
    <source>
        <dbReference type="Proteomes" id="UP001176940"/>
    </source>
</evidence>
<keyword evidence="1" id="KW-0175">Coiled coil</keyword>
<proteinExistence type="predicted"/>
<evidence type="ECO:0000313" key="2">
    <source>
        <dbReference type="EMBL" id="CAJ0933253.1"/>
    </source>
</evidence>
<dbReference type="PANTHER" id="PTHR47899:SF1">
    <property type="entry name" value="COILED-COIL DOMAIN-CONTAINING PROTEIN 171"/>
    <property type="match status" value="1"/>
</dbReference>
<dbReference type="PANTHER" id="PTHR47899">
    <property type="entry name" value="COILED-COIL DOMAIN-CONTAINING PROTEIN 171"/>
    <property type="match status" value="1"/>
</dbReference>